<dbReference type="AlphaFoldDB" id="A0AAJ4NIC0"/>
<proteinExistence type="predicted"/>
<dbReference type="EMBL" id="CP076405">
    <property type="protein sequence ID" value="QWQ20386.1"/>
    <property type="molecule type" value="Genomic_DNA"/>
</dbReference>
<accession>A0AAJ4NIC0</accession>
<dbReference type="Proteomes" id="UP000682358">
    <property type="component" value="Chromosome"/>
</dbReference>
<protein>
    <submittedName>
        <fullName evidence="1">Uncharacterized protein</fullName>
    </submittedName>
</protein>
<organism evidence="1 2">
    <name type="scientific">Providencia rettgeri</name>
    <dbReference type="NCBI Taxonomy" id="587"/>
    <lineage>
        <taxon>Bacteria</taxon>
        <taxon>Pseudomonadati</taxon>
        <taxon>Pseudomonadota</taxon>
        <taxon>Gammaproteobacteria</taxon>
        <taxon>Enterobacterales</taxon>
        <taxon>Morganellaceae</taxon>
        <taxon>Providencia</taxon>
    </lineage>
</organism>
<sequence length="72" mass="8370">MDEIKQQIKNYQYQIRGFVATEATEEEKHLLAEAEKETQVFITQLQERYPNYLGLMGGAIAVLDTMMSWEQA</sequence>
<gene>
    <name evidence="1" type="ORF">KOF27_17630</name>
</gene>
<evidence type="ECO:0000313" key="2">
    <source>
        <dbReference type="Proteomes" id="UP000682358"/>
    </source>
</evidence>
<dbReference type="RefSeq" id="WP_215954219.1">
    <property type="nucleotide sequence ID" value="NZ_CP076405.1"/>
</dbReference>
<reference evidence="1" key="1">
    <citation type="submission" date="2021-06" db="EMBL/GenBank/DDBJ databases">
        <title>Emergence of genetically related NDM-1-producing Providencia rettgeri strains in Argentina.</title>
        <authorList>
            <person name="Pasteran F."/>
            <person name="Meo A."/>
            <person name="Gomez S."/>
            <person name="Derdoy L."/>
            <person name="Albronoz E."/>
            <person name="Faccone D."/>
            <person name="Guerriero L."/>
            <person name="Archuby D."/>
            <person name="Tarzia A."/>
            <person name="Lopez M."/>
            <person name="Corso A."/>
        </authorList>
    </citation>
    <scope>NUCLEOTIDE SEQUENCE</scope>
    <source>
        <strain evidence="1">PreM15628</strain>
    </source>
</reference>
<name>A0AAJ4NIC0_PRORE</name>
<evidence type="ECO:0000313" key="1">
    <source>
        <dbReference type="EMBL" id="QWQ20386.1"/>
    </source>
</evidence>